<feature type="compositionally biased region" description="Low complexity" evidence="2">
    <location>
        <begin position="239"/>
        <end position="249"/>
    </location>
</feature>
<name>B0WB34_CULQU</name>
<evidence type="ECO:0000313" key="4">
    <source>
        <dbReference type="EnsemblMetazoa" id="CPIJ004276-PA"/>
    </source>
</evidence>
<protein>
    <submittedName>
        <fullName evidence="3">Latent nuclear antigen</fullName>
    </submittedName>
</protein>
<keyword evidence="1" id="KW-0175">Coiled coil</keyword>
<feature type="compositionally biased region" description="Pro residues" evidence="2">
    <location>
        <begin position="279"/>
        <end position="289"/>
    </location>
</feature>
<proteinExistence type="predicted"/>
<dbReference type="KEGG" id="cqu:CpipJ_CPIJ004276"/>
<feature type="compositionally biased region" description="Polar residues" evidence="2">
    <location>
        <begin position="190"/>
        <end position="200"/>
    </location>
</feature>
<dbReference type="EnsemblMetazoa" id="CPIJ004276-RA">
    <property type="protein sequence ID" value="CPIJ004276-PA"/>
    <property type="gene ID" value="CPIJ004276"/>
</dbReference>
<dbReference type="STRING" id="7176.B0WB34"/>
<keyword evidence="5" id="KW-1185">Reference proteome</keyword>
<dbReference type="Proteomes" id="UP000002320">
    <property type="component" value="Unassembled WGS sequence"/>
</dbReference>
<feature type="coiled-coil region" evidence="1">
    <location>
        <begin position="383"/>
        <end position="412"/>
    </location>
</feature>
<evidence type="ECO:0000313" key="5">
    <source>
        <dbReference type="Proteomes" id="UP000002320"/>
    </source>
</evidence>
<dbReference type="VEuPathDB" id="VectorBase:CQUJHB007835"/>
<accession>B0WB34</accession>
<dbReference type="EMBL" id="DS231877">
    <property type="protein sequence ID" value="EDS42099.1"/>
    <property type="molecule type" value="Genomic_DNA"/>
</dbReference>
<evidence type="ECO:0000256" key="2">
    <source>
        <dbReference type="SAM" id="MobiDB-lite"/>
    </source>
</evidence>
<dbReference type="VEuPathDB" id="VectorBase:CPIJ004276"/>
<evidence type="ECO:0000313" key="3">
    <source>
        <dbReference type="EMBL" id="EDS42099.1"/>
    </source>
</evidence>
<feature type="compositionally biased region" description="Basic and acidic residues" evidence="2">
    <location>
        <begin position="148"/>
        <end position="163"/>
    </location>
</feature>
<gene>
    <name evidence="4" type="primary">6035793</name>
    <name evidence="3" type="ORF">CpipJ_CPIJ004276</name>
</gene>
<dbReference type="HOGENOM" id="CLU_503684_0_0_1"/>
<feature type="compositionally biased region" description="Basic and acidic residues" evidence="2">
    <location>
        <begin position="38"/>
        <end position="99"/>
    </location>
</feature>
<dbReference type="InParanoid" id="B0WB34"/>
<feature type="region of interest" description="Disordered" evidence="2">
    <location>
        <begin position="1"/>
        <end position="23"/>
    </location>
</feature>
<feature type="region of interest" description="Disordered" evidence="2">
    <location>
        <begin position="144"/>
        <end position="313"/>
    </location>
</feature>
<dbReference type="AlphaFoldDB" id="B0WB34"/>
<reference evidence="3" key="1">
    <citation type="submission" date="2007-03" db="EMBL/GenBank/DDBJ databases">
        <title>Annotation of Culex pipiens quinquefasciatus.</title>
        <authorList>
            <consortium name="The Broad Institute Genome Sequencing Platform"/>
            <person name="Atkinson P.W."/>
            <person name="Hemingway J."/>
            <person name="Christensen B.M."/>
            <person name="Higgs S."/>
            <person name="Kodira C."/>
            <person name="Hannick L."/>
            <person name="Megy K."/>
            <person name="O'Leary S."/>
            <person name="Pearson M."/>
            <person name="Haas B.J."/>
            <person name="Mauceli E."/>
            <person name="Wortman J.R."/>
            <person name="Lee N.H."/>
            <person name="Guigo R."/>
            <person name="Stanke M."/>
            <person name="Alvarado L."/>
            <person name="Amedeo P."/>
            <person name="Antoine C.H."/>
            <person name="Arensburger P."/>
            <person name="Bidwell S.L."/>
            <person name="Crawford M."/>
            <person name="Camaro F."/>
            <person name="Devon K."/>
            <person name="Engels R."/>
            <person name="Hammond M."/>
            <person name="Howarth C."/>
            <person name="Koehrsen M."/>
            <person name="Lawson D."/>
            <person name="Montgomery P."/>
            <person name="Nene V."/>
            <person name="Nusbaum C."/>
            <person name="Puiu D."/>
            <person name="Romero-Severson J."/>
            <person name="Severson D.W."/>
            <person name="Shumway M."/>
            <person name="Sisk P."/>
            <person name="Stolte C."/>
            <person name="Zeng Q."/>
            <person name="Eisenstadt E."/>
            <person name="Fraser-Liggett C."/>
            <person name="Strausberg R."/>
            <person name="Galagan J."/>
            <person name="Birren B."/>
            <person name="Collins F.H."/>
        </authorList>
    </citation>
    <scope>NUCLEOTIDE SEQUENCE [LARGE SCALE GENOMIC DNA]</scope>
    <source>
        <strain evidence="3">JHB</strain>
    </source>
</reference>
<evidence type="ECO:0000256" key="1">
    <source>
        <dbReference type="SAM" id="Coils"/>
    </source>
</evidence>
<dbReference type="OrthoDB" id="6259853at2759"/>
<feature type="region of interest" description="Disordered" evidence="2">
    <location>
        <begin position="38"/>
        <end position="125"/>
    </location>
</feature>
<feature type="compositionally biased region" description="Basic residues" evidence="2">
    <location>
        <begin position="100"/>
        <end position="115"/>
    </location>
</feature>
<sequence>MQDTAVTLQGPEQPDKDDYGHTPSVIYQQLMDKYKATQEEKFKDGEKRTISKDEMQKAKARVKDALNRVQEEENSPRTELGGGDRKVVDRIGTRSEGRNWRQRRKKEAAKKKAKRPQGPPPPDFATLLKLAEQKQIEPVELVTPLGTLEKKKKEPERLMTKKEKKEKKIRAVSHFNWRGPTRQPRPRTAAFQSSVISTSKPVIKPPTSASFSKPEERRSCAPSKPVDPARSKLEVALASKKPTSSTPSKPTRRPLQVPPGSQSQVPLPANPRHCRHPPPPKWPHPPPETNPNLDHSPGERLTDAPTPSAGRPAQTIWPSPSILFPVQEAPLRLPGLGLRDGRLYRRRGRRGGNLVPHPGHLRLRAATLTTVQREEYISKKIDLQEYIEDIRLEEEEEKRQKALAKKASAKGSSGKRNGSRATHVLIRVLQLWKLDGASRQSECTFRQSHRMSEFTFNVRRKFRLHPHLEDAFLAADANSTAATRCRHGWSMTRTIWTSSIKTQRRRSIIPKKISEMAAKGTKKQLRDVVWIVLARLLFVVP</sequence>
<reference evidence="4" key="2">
    <citation type="submission" date="2021-02" db="UniProtKB">
        <authorList>
            <consortium name="EnsemblMetazoa"/>
        </authorList>
    </citation>
    <scope>IDENTIFICATION</scope>
    <source>
        <strain evidence="4">JHB</strain>
    </source>
</reference>
<organism>
    <name type="scientific">Culex quinquefasciatus</name>
    <name type="common">Southern house mosquito</name>
    <name type="synonym">Culex pungens</name>
    <dbReference type="NCBI Taxonomy" id="7176"/>
    <lineage>
        <taxon>Eukaryota</taxon>
        <taxon>Metazoa</taxon>
        <taxon>Ecdysozoa</taxon>
        <taxon>Arthropoda</taxon>
        <taxon>Hexapoda</taxon>
        <taxon>Insecta</taxon>
        <taxon>Pterygota</taxon>
        <taxon>Neoptera</taxon>
        <taxon>Endopterygota</taxon>
        <taxon>Diptera</taxon>
        <taxon>Nematocera</taxon>
        <taxon>Culicoidea</taxon>
        <taxon>Culicidae</taxon>
        <taxon>Culicinae</taxon>
        <taxon>Culicini</taxon>
        <taxon>Culex</taxon>
        <taxon>Culex</taxon>
    </lineage>
</organism>